<gene>
    <name evidence="5" type="ORF">B4U79_06168</name>
</gene>
<dbReference type="InterPro" id="IPR013098">
    <property type="entry name" value="Ig_I-set"/>
</dbReference>
<dbReference type="SUPFAM" id="SSF48726">
    <property type="entry name" value="Immunoglobulin"/>
    <property type="match status" value="5"/>
</dbReference>
<dbReference type="InterPro" id="IPR013783">
    <property type="entry name" value="Ig-like_fold"/>
</dbReference>
<feature type="domain" description="Ig-like" evidence="4">
    <location>
        <begin position="345"/>
        <end position="437"/>
    </location>
</feature>
<dbReference type="FunFam" id="2.60.40.10:FF:000719">
    <property type="entry name" value="nephrin isoform X1"/>
    <property type="match status" value="1"/>
</dbReference>
<dbReference type="InterPro" id="IPR007110">
    <property type="entry name" value="Ig-like_dom"/>
</dbReference>
<dbReference type="EMBL" id="NCKU01016815">
    <property type="protein sequence ID" value="RWR99118.1"/>
    <property type="molecule type" value="Genomic_DNA"/>
</dbReference>
<dbReference type="PROSITE" id="PS50835">
    <property type="entry name" value="IG_LIKE"/>
    <property type="match status" value="5"/>
</dbReference>
<dbReference type="Pfam" id="PF13927">
    <property type="entry name" value="Ig_3"/>
    <property type="match status" value="2"/>
</dbReference>
<keyword evidence="2" id="KW-1015">Disulfide bond</keyword>
<organism evidence="5 6">
    <name type="scientific">Dinothrombium tinctorium</name>
    <dbReference type="NCBI Taxonomy" id="1965070"/>
    <lineage>
        <taxon>Eukaryota</taxon>
        <taxon>Metazoa</taxon>
        <taxon>Ecdysozoa</taxon>
        <taxon>Arthropoda</taxon>
        <taxon>Chelicerata</taxon>
        <taxon>Arachnida</taxon>
        <taxon>Acari</taxon>
        <taxon>Acariformes</taxon>
        <taxon>Trombidiformes</taxon>
        <taxon>Prostigmata</taxon>
        <taxon>Anystina</taxon>
        <taxon>Parasitengona</taxon>
        <taxon>Trombidioidea</taxon>
        <taxon>Trombidiidae</taxon>
        <taxon>Dinothrombium</taxon>
    </lineage>
</organism>
<feature type="domain" description="Ig-like" evidence="4">
    <location>
        <begin position="262"/>
        <end position="341"/>
    </location>
</feature>
<feature type="non-terminal residue" evidence="5">
    <location>
        <position position="1"/>
    </location>
</feature>
<evidence type="ECO:0000313" key="6">
    <source>
        <dbReference type="Proteomes" id="UP000285301"/>
    </source>
</evidence>
<dbReference type="Gene3D" id="2.60.40.10">
    <property type="entry name" value="Immunoglobulins"/>
    <property type="match status" value="5"/>
</dbReference>
<dbReference type="GO" id="GO:0050808">
    <property type="term" value="P:synapse organization"/>
    <property type="evidence" value="ECO:0007669"/>
    <property type="project" value="TreeGrafter"/>
</dbReference>
<dbReference type="GO" id="GO:0030424">
    <property type="term" value="C:axon"/>
    <property type="evidence" value="ECO:0007669"/>
    <property type="project" value="TreeGrafter"/>
</dbReference>
<evidence type="ECO:0000313" key="5">
    <source>
        <dbReference type="EMBL" id="RWR99118.1"/>
    </source>
</evidence>
<feature type="non-terminal residue" evidence="5">
    <location>
        <position position="441"/>
    </location>
</feature>
<dbReference type="OrthoDB" id="5982258at2759"/>
<evidence type="ECO:0000256" key="2">
    <source>
        <dbReference type="ARBA" id="ARBA00023157"/>
    </source>
</evidence>
<dbReference type="InterPro" id="IPR003599">
    <property type="entry name" value="Ig_sub"/>
</dbReference>
<dbReference type="PANTHER" id="PTHR45080:SF8">
    <property type="entry name" value="IG-LIKE DOMAIN-CONTAINING PROTEIN"/>
    <property type="match status" value="1"/>
</dbReference>
<dbReference type="PANTHER" id="PTHR45080">
    <property type="entry name" value="CONTACTIN 5"/>
    <property type="match status" value="1"/>
</dbReference>
<dbReference type="Proteomes" id="UP000285301">
    <property type="component" value="Unassembled WGS sequence"/>
</dbReference>
<proteinExistence type="predicted"/>
<dbReference type="FunFam" id="2.60.40.10:FF:000107">
    <property type="entry name" value="Myosin, light chain kinase a"/>
    <property type="match status" value="1"/>
</dbReference>
<keyword evidence="6" id="KW-1185">Reference proteome</keyword>
<evidence type="ECO:0000256" key="3">
    <source>
        <dbReference type="ARBA" id="ARBA00023319"/>
    </source>
</evidence>
<dbReference type="STRING" id="1965070.A0A3S3RDI3"/>
<protein>
    <submittedName>
        <fullName evidence="5">Hemicentin-1-like protein</fullName>
    </submittedName>
</protein>
<evidence type="ECO:0000256" key="1">
    <source>
        <dbReference type="ARBA" id="ARBA00022729"/>
    </source>
</evidence>
<feature type="domain" description="Ig-like" evidence="4">
    <location>
        <begin position="1"/>
        <end position="63"/>
    </location>
</feature>
<dbReference type="GO" id="GO:0007156">
    <property type="term" value="P:homophilic cell adhesion via plasma membrane adhesion molecules"/>
    <property type="evidence" value="ECO:0007669"/>
    <property type="project" value="TreeGrafter"/>
</dbReference>
<evidence type="ECO:0000259" key="4">
    <source>
        <dbReference type="PROSITE" id="PS50835"/>
    </source>
</evidence>
<dbReference type="GO" id="GO:0005886">
    <property type="term" value="C:plasma membrane"/>
    <property type="evidence" value="ECO:0007669"/>
    <property type="project" value="TreeGrafter"/>
</dbReference>
<feature type="domain" description="Ig-like" evidence="4">
    <location>
        <begin position="67"/>
        <end position="143"/>
    </location>
</feature>
<dbReference type="AlphaFoldDB" id="A0A3S3RDI3"/>
<dbReference type="InterPro" id="IPR036179">
    <property type="entry name" value="Ig-like_dom_sf"/>
</dbReference>
<accession>A0A3S3RDI3</accession>
<name>A0A3S3RDI3_9ACAR</name>
<feature type="domain" description="Ig-like" evidence="4">
    <location>
        <begin position="166"/>
        <end position="257"/>
    </location>
</feature>
<dbReference type="SMART" id="SM00409">
    <property type="entry name" value="IG"/>
    <property type="match status" value="5"/>
</dbReference>
<dbReference type="GO" id="GO:0043025">
    <property type="term" value="C:neuronal cell body"/>
    <property type="evidence" value="ECO:0007669"/>
    <property type="project" value="TreeGrafter"/>
</dbReference>
<sequence>SKPIFFQWLKNGHVLNEDDEIKIESSEDVSLFTIKHVKLNDAGNYTCVAKNAIGADSSTVVLTVKVPLRWTKEPQDTAVKLEERLQIECDAFGVPKPKIKWFSKEGEIIGDKLRFDKISVSDKGSFVCVAENGFDQPLKKAINIYVNTVFVIFDSSSTAEVNRDAPRIVPISHRSVESGSDIRLFCGVEKGSQPLYFEWRKDEIPLTISSYPNNFKISDKTELSLLHINNAKIENEGNYTCSVKNDVGSDSVTVLLTVKMAPKWIKEPKDITVTMGESVSIECDAIASPKPTIYWRHLNTNENTKSKVLKINAVKESNSGKYECVVSNKHGDLLKKTISVTVSVPAKFEEKYALIHAKSGESAKLSCNAIGDKPLAVTWIKESKLDKRGGENYEIFDHVTEHGLNSELVIRSVKREDEYLYKCLAENEYGSDEKTVKLVVI</sequence>
<dbReference type="Pfam" id="PF07679">
    <property type="entry name" value="I-set"/>
    <property type="match status" value="3"/>
</dbReference>
<reference evidence="5 6" key="1">
    <citation type="journal article" date="2018" name="Gigascience">
        <title>Genomes of trombidid mites reveal novel predicted allergens and laterally-transferred genes associated with secondary metabolism.</title>
        <authorList>
            <person name="Dong X."/>
            <person name="Chaisiri K."/>
            <person name="Xia D."/>
            <person name="Armstrong S.D."/>
            <person name="Fang Y."/>
            <person name="Donnelly M.J."/>
            <person name="Kadowaki T."/>
            <person name="McGarry J.W."/>
            <person name="Darby A.C."/>
            <person name="Makepeace B.L."/>
        </authorList>
    </citation>
    <scope>NUCLEOTIDE SEQUENCE [LARGE SCALE GENOMIC DNA]</scope>
    <source>
        <strain evidence="5">UoL-WK</strain>
    </source>
</reference>
<comment type="caution">
    <text evidence="5">The sequence shown here is derived from an EMBL/GenBank/DDBJ whole genome shotgun (WGS) entry which is preliminary data.</text>
</comment>
<dbReference type="InterPro" id="IPR003598">
    <property type="entry name" value="Ig_sub2"/>
</dbReference>
<keyword evidence="3" id="KW-0393">Immunoglobulin domain</keyword>
<dbReference type="GO" id="GO:0008046">
    <property type="term" value="F:axon guidance receptor activity"/>
    <property type="evidence" value="ECO:0007669"/>
    <property type="project" value="TreeGrafter"/>
</dbReference>
<dbReference type="InterPro" id="IPR050958">
    <property type="entry name" value="Cell_Adh-Cytoskel_Orgn"/>
</dbReference>
<keyword evidence="1" id="KW-0732">Signal</keyword>
<dbReference type="SMART" id="SM00408">
    <property type="entry name" value="IGc2"/>
    <property type="match status" value="5"/>
</dbReference>